<reference evidence="1 2" key="1">
    <citation type="submission" date="2007-11" db="EMBL/GenBank/DDBJ databases">
        <authorList>
            <consortium name="The Salmonella enterica serovar Paratyphi B Genome Sequencing Project"/>
            <person name="McClelland M."/>
            <person name="Sanderson E.K."/>
            <person name="Porwollik S."/>
            <person name="Spieth J."/>
            <person name="Clifton W.S."/>
            <person name="Fulton R."/>
            <person name="Cordes M."/>
            <person name="Wollam A."/>
            <person name="Shah N."/>
            <person name="Pepin K."/>
            <person name="Bhonagiri V."/>
            <person name="Nash W."/>
            <person name="Johnson M."/>
            <person name="Thiruvilangam P."/>
            <person name="Wilson R."/>
        </authorList>
    </citation>
    <scope>NUCLEOTIDE SEQUENCE [LARGE SCALE GENOMIC DNA]</scope>
    <source>
        <strain evidence="2">ATCC BAA-1250 / SPB7</strain>
    </source>
</reference>
<evidence type="ECO:0000313" key="1">
    <source>
        <dbReference type="EMBL" id="ABX68784.1"/>
    </source>
</evidence>
<protein>
    <submittedName>
        <fullName evidence="1">Uncharacterized protein</fullName>
    </submittedName>
</protein>
<proteinExistence type="predicted"/>
<dbReference type="KEGG" id="spq:SPAB_03437"/>
<organism evidence="1 2">
    <name type="scientific">Salmonella paratyphi B (strain ATCC BAA-1250 / SPB7)</name>
    <dbReference type="NCBI Taxonomy" id="1016998"/>
    <lineage>
        <taxon>Bacteria</taxon>
        <taxon>Pseudomonadati</taxon>
        <taxon>Pseudomonadota</taxon>
        <taxon>Gammaproteobacteria</taxon>
        <taxon>Enterobacterales</taxon>
        <taxon>Enterobacteriaceae</taxon>
        <taxon>Salmonella</taxon>
    </lineage>
</organism>
<evidence type="ECO:0000313" key="2">
    <source>
        <dbReference type="Proteomes" id="UP000008556"/>
    </source>
</evidence>
<sequence length="43" mass="4983">MEITGIHPFWVKDNSSSENAKVNSKVFTVHGLFIMYQIEIKDK</sequence>
<name>A0A6C6Z5P5_SALPB</name>
<gene>
    <name evidence="1" type="ordered locus">SPAB_03437</name>
</gene>
<accession>A0A6C6Z5P5</accession>
<dbReference type="Proteomes" id="UP000008556">
    <property type="component" value="Chromosome"/>
</dbReference>
<dbReference type="AlphaFoldDB" id="A0A6C6Z5P5"/>
<dbReference type="EMBL" id="CP000886">
    <property type="protein sequence ID" value="ABX68784.1"/>
    <property type="molecule type" value="Genomic_DNA"/>
</dbReference>